<dbReference type="GO" id="GO:0055085">
    <property type="term" value="P:transmembrane transport"/>
    <property type="evidence" value="ECO:0007669"/>
    <property type="project" value="UniProtKB-ARBA"/>
</dbReference>
<sequence length="262" mass="29020">MTTLLSIKDLSLTIRGKKILNHINLNLIKGSCLTIVGPSGSGKSSLALTILDLLKPTTGTITFHMDPKIPRARKVQVIWQDIDSSLNPCMSIKGIISEPLNIIGTYSKAEQNKEIYNVLDLVNLPKSVLHLKPYKLSGGQKQRIAIAKALVSKPELLICDEPLSSLDTLNQSLILDLFQTIKKEYQNTLLFITHDMSAAYYIADTIAVMDQGSLVEHACREKIFSTPEHTTTQDLLDAIPIFSLISTEMEPSEEYELQVASK</sequence>
<dbReference type="InterPro" id="IPR003593">
    <property type="entry name" value="AAA+_ATPase"/>
</dbReference>
<reference evidence="5" key="1">
    <citation type="submission" date="2015-05" db="EMBL/GenBank/DDBJ databases">
        <authorList>
            <person name="Rattei Thomas"/>
        </authorList>
    </citation>
    <scope>NUCLEOTIDE SEQUENCE</scope>
    <source>
        <strain evidence="5">DC9</strain>
    </source>
</reference>
<proteinExistence type="predicted"/>
<dbReference type="PANTHER" id="PTHR43776:SF8">
    <property type="entry name" value="ABC TRANSPORTER, ATP-BINDING PROTEIN"/>
    <property type="match status" value="1"/>
</dbReference>
<evidence type="ECO:0000259" key="4">
    <source>
        <dbReference type="PROSITE" id="PS50893"/>
    </source>
</evidence>
<dbReference type="AlphaFoldDB" id="A0A0F7WVJ1"/>
<dbReference type="GO" id="GO:0016887">
    <property type="term" value="F:ATP hydrolysis activity"/>
    <property type="evidence" value="ECO:0007669"/>
    <property type="project" value="InterPro"/>
</dbReference>
<keyword evidence="2" id="KW-0547">Nucleotide-binding</keyword>
<evidence type="ECO:0000256" key="3">
    <source>
        <dbReference type="ARBA" id="ARBA00022840"/>
    </source>
</evidence>
<dbReference type="InterPro" id="IPR027417">
    <property type="entry name" value="P-loop_NTPase"/>
</dbReference>
<feature type="domain" description="ABC transporter" evidence="4">
    <location>
        <begin position="5"/>
        <end position="236"/>
    </location>
</feature>
<evidence type="ECO:0000313" key="5">
    <source>
        <dbReference type="EMBL" id="CRI42329.1"/>
    </source>
</evidence>
<dbReference type="InterPro" id="IPR050319">
    <property type="entry name" value="ABC_transp_ATP-bind"/>
</dbReference>
<dbReference type="Pfam" id="PF00005">
    <property type="entry name" value="ABC_tran"/>
    <property type="match status" value="1"/>
</dbReference>
<name>A0A0F7WVJ1_CHLPN</name>
<protein>
    <submittedName>
        <fullName evidence="5">Oligopeptide transport ATP-binding protein OppF</fullName>
    </submittedName>
</protein>
<evidence type="ECO:0000256" key="1">
    <source>
        <dbReference type="ARBA" id="ARBA00022448"/>
    </source>
</evidence>
<evidence type="ECO:0000256" key="2">
    <source>
        <dbReference type="ARBA" id="ARBA00022741"/>
    </source>
</evidence>
<gene>
    <name evidence="5" type="primary">oppF</name>
    <name evidence="5" type="ORF">BN1224_DC9_BD_00050</name>
</gene>
<accession>A0A0F7WVJ1</accession>
<dbReference type="PANTHER" id="PTHR43776">
    <property type="entry name" value="TRANSPORT ATP-BINDING PROTEIN"/>
    <property type="match status" value="1"/>
</dbReference>
<keyword evidence="1" id="KW-0813">Transport</keyword>
<dbReference type="PROSITE" id="PS00211">
    <property type="entry name" value="ABC_TRANSPORTER_1"/>
    <property type="match status" value="1"/>
</dbReference>
<organism evidence="5">
    <name type="scientific">Chlamydia pneumoniae</name>
    <name type="common">Chlamydophila pneumoniae</name>
    <dbReference type="NCBI Taxonomy" id="83558"/>
    <lineage>
        <taxon>Bacteria</taxon>
        <taxon>Pseudomonadati</taxon>
        <taxon>Chlamydiota</taxon>
        <taxon>Chlamydiia</taxon>
        <taxon>Chlamydiales</taxon>
        <taxon>Chlamydiaceae</taxon>
        <taxon>Chlamydia/Chlamydophila group</taxon>
        <taxon>Chlamydia</taxon>
    </lineage>
</organism>
<dbReference type="EMBL" id="LN847036">
    <property type="protein sequence ID" value="CRI42329.1"/>
    <property type="molecule type" value="Genomic_DNA"/>
</dbReference>
<keyword evidence="3 5" id="KW-0067">ATP-binding</keyword>
<dbReference type="SMART" id="SM00382">
    <property type="entry name" value="AAA"/>
    <property type="match status" value="1"/>
</dbReference>
<dbReference type="SUPFAM" id="SSF52540">
    <property type="entry name" value="P-loop containing nucleoside triphosphate hydrolases"/>
    <property type="match status" value="1"/>
</dbReference>
<dbReference type="InterPro" id="IPR003439">
    <property type="entry name" value="ABC_transporter-like_ATP-bd"/>
</dbReference>
<dbReference type="CDD" id="cd03257">
    <property type="entry name" value="ABC_NikE_OppD_transporters"/>
    <property type="match status" value="1"/>
</dbReference>
<dbReference type="PROSITE" id="PS50893">
    <property type="entry name" value="ABC_TRANSPORTER_2"/>
    <property type="match status" value="1"/>
</dbReference>
<dbReference type="Gene3D" id="3.40.50.300">
    <property type="entry name" value="P-loop containing nucleotide triphosphate hydrolases"/>
    <property type="match status" value="1"/>
</dbReference>
<dbReference type="GO" id="GO:0005524">
    <property type="term" value="F:ATP binding"/>
    <property type="evidence" value="ECO:0007669"/>
    <property type="project" value="UniProtKB-KW"/>
</dbReference>
<dbReference type="InterPro" id="IPR017871">
    <property type="entry name" value="ABC_transporter-like_CS"/>
</dbReference>